<evidence type="ECO:0000256" key="1">
    <source>
        <dbReference type="ARBA" id="ARBA00006479"/>
    </source>
</evidence>
<feature type="compositionally biased region" description="Basic and acidic residues" evidence="2">
    <location>
        <begin position="358"/>
        <end position="375"/>
    </location>
</feature>
<accession>A0ABV6ER32</accession>
<organism evidence="3 4">
    <name type="scientific">Rhodopseudomonas telluris</name>
    <dbReference type="NCBI Taxonomy" id="644215"/>
    <lineage>
        <taxon>Bacteria</taxon>
        <taxon>Pseudomonadati</taxon>
        <taxon>Pseudomonadota</taxon>
        <taxon>Alphaproteobacteria</taxon>
        <taxon>Hyphomicrobiales</taxon>
        <taxon>Nitrobacteraceae</taxon>
        <taxon>Rhodopseudomonas</taxon>
    </lineage>
</organism>
<evidence type="ECO:0000256" key="2">
    <source>
        <dbReference type="SAM" id="MobiDB-lite"/>
    </source>
</evidence>
<proteinExistence type="inferred from homology"/>
<dbReference type="EMBL" id="JBHLWM010000003">
    <property type="protein sequence ID" value="MFC0240674.1"/>
    <property type="molecule type" value="Genomic_DNA"/>
</dbReference>
<protein>
    <submittedName>
        <fullName evidence="3">ROK family protein</fullName>
    </submittedName>
</protein>
<evidence type="ECO:0000313" key="3">
    <source>
        <dbReference type="EMBL" id="MFC0240674.1"/>
    </source>
</evidence>
<reference evidence="3 4" key="1">
    <citation type="submission" date="2024-09" db="EMBL/GenBank/DDBJ databases">
        <authorList>
            <person name="Sun Q."/>
            <person name="Mori K."/>
        </authorList>
    </citation>
    <scope>NUCLEOTIDE SEQUENCE [LARGE SCALE GENOMIC DNA]</scope>
    <source>
        <strain evidence="3 4">KCTC 23279</strain>
    </source>
</reference>
<sequence length="375" mass="40958">MAEDTLTTTTAGIAAHGSARLPSVDVDTYNIELKDEDGFLGDRASKGAFQRILDASRKPLKKNGDDPLGKKDTKDISKSTLDELLVGDDVAAAALVHGAIEEFAQELAYVTRRFLKSKAWTDTECIVVGGGFRQSRVGELAIARTDILLKAEGFKIDLVPIRHHPDEAGLIGCLHLAPSWIFEGHDSILAVDIGGSNIRCGVVETSWKKAKDLSKASVWKSDLWRHADDEPTREGAVKRLTKMLKDLIADAEKEGFKLAPFIGISCPGVINDDGSIEKGAQNLPGNWESSKFHLPRSLIDGIPTIGDHDTAILMHNDGVAQGLSEVPFMQDFTRWGVLTIGTGLGNARFTNRKPKEKAKKDKPKEKDKDRKDKDD</sequence>
<dbReference type="InterPro" id="IPR043129">
    <property type="entry name" value="ATPase_NBD"/>
</dbReference>
<name>A0ABV6ER32_9BRAD</name>
<dbReference type="PANTHER" id="PTHR18964:SF149">
    <property type="entry name" value="BIFUNCTIONAL UDP-N-ACETYLGLUCOSAMINE 2-EPIMERASE_N-ACETYLMANNOSAMINE KINASE"/>
    <property type="match status" value="1"/>
</dbReference>
<keyword evidence="4" id="KW-1185">Reference proteome</keyword>
<comment type="caution">
    <text evidence="3">The sequence shown here is derived from an EMBL/GenBank/DDBJ whole genome shotgun (WGS) entry which is preliminary data.</text>
</comment>
<dbReference type="Proteomes" id="UP001589775">
    <property type="component" value="Unassembled WGS sequence"/>
</dbReference>
<dbReference type="PANTHER" id="PTHR18964">
    <property type="entry name" value="ROK (REPRESSOR, ORF, KINASE) FAMILY"/>
    <property type="match status" value="1"/>
</dbReference>
<evidence type="ECO:0000313" key="4">
    <source>
        <dbReference type="Proteomes" id="UP001589775"/>
    </source>
</evidence>
<comment type="similarity">
    <text evidence="1">Belongs to the ROK (NagC/XylR) family.</text>
</comment>
<dbReference type="SUPFAM" id="SSF53067">
    <property type="entry name" value="Actin-like ATPase domain"/>
    <property type="match status" value="1"/>
</dbReference>
<gene>
    <name evidence="3" type="ORF">ACFFJ6_09365</name>
</gene>
<feature type="region of interest" description="Disordered" evidence="2">
    <location>
        <begin position="346"/>
        <end position="375"/>
    </location>
</feature>
<dbReference type="Gene3D" id="3.30.420.40">
    <property type="match status" value="1"/>
</dbReference>
<dbReference type="InterPro" id="IPR000600">
    <property type="entry name" value="ROK"/>
</dbReference>
<dbReference type="RefSeq" id="WP_378386791.1">
    <property type="nucleotide sequence ID" value="NZ_JBHLWM010000003.1"/>
</dbReference>